<dbReference type="RefSeq" id="WP_010980067.1">
    <property type="nucleotide sequence ID" value="NZ_BAABQO010000001.1"/>
</dbReference>
<sequence length="406" mass="46398">MVRYIHYISEGEIRDEFYSYIVNYLLQNNIPSIAIPEMVISNNKRTDLIAYICRGSCFPFMLIEFKNELKQTSHAKVVNQALNYSSIINPCYTVIVDLTSSPFYLVIYKGNSQIYDKAYDSYQALVNDFFKNFLSQSQENCTASYTTFNGVINKILTAPTYERFLRAEFSRILNNLGYYALSECSSISPTGLNIIKPDLVVYKNEDVSDYDYPLLVLEFKSNYAPSAMYQIQEYVKALLPYYYGVVYGIGNQIKVEIFDMQGKQVVNEILSLGNPYLSDKAIEHIMSKLPPVPKPKPSPLNGQIKISELVKQGAKVSKLSLHRKVRVGVLGFSLFLDKGGVRYPNYDYRIIIDFPAKLARLVFFDPSGQLEWCEFKNGELVRCNVPVDAVMASFPCSRLFDKIFPM</sequence>
<dbReference type="Proteomes" id="UP000646844">
    <property type="component" value="Unassembled WGS sequence"/>
</dbReference>
<proteinExistence type="predicted"/>
<accession>A0A832WSJ7</accession>
<name>A0A832WSJ7_9CREN</name>
<dbReference type="EMBL" id="DUJO01000015">
    <property type="protein sequence ID" value="HII73399.1"/>
    <property type="molecule type" value="Genomic_DNA"/>
</dbReference>
<evidence type="ECO:0000313" key="2">
    <source>
        <dbReference type="Proteomes" id="UP000646844"/>
    </source>
</evidence>
<evidence type="ECO:0000313" key="1">
    <source>
        <dbReference type="EMBL" id="HII73399.1"/>
    </source>
</evidence>
<protein>
    <submittedName>
        <fullName evidence="1">Uncharacterized protein</fullName>
    </submittedName>
</protein>
<comment type="caution">
    <text evidence="1">The sequence shown here is derived from an EMBL/GenBank/DDBJ whole genome shotgun (WGS) entry which is preliminary data.</text>
</comment>
<organism evidence="1 2">
    <name type="scientific">Sulfurisphaera tokodaii</name>
    <dbReference type="NCBI Taxonomy" id="111955"/>
    <lineage>
        <taxon>Archaea</taxon>
        <taxon>Thermoproteota</taxon>
        <taxon>Thermoprotei</taxon>
        <taxon>Sulfolobales</taxon>
        <taxon>Sulfolobaceae</taxon>
        <taxon>Sulfurisphaera</taxon>
    </lineage>
</organism>
<reference evidence="1" key="1">
    <citation type="journal article" date="2020" name="bioRxiv">
        <title>A rank-normalized archaeal taxonomy based on genome phylogeny resolves widespread incomplete and uneven classifications.</title>
        <authorList>
            <person name="Rinke C."/>
            <person name="Chuvochina M."/>
            <person name="Mussig A.J."/>
            <person name="Chaumeil P.-A."/>
            <person name="Waite D.W."/>
            <person name="Whitman W.B."/>
            <person name="Parks D.H."/>
            <person name="Hugenholtz P."/>
        </authorList>
    </citation>
    <scope>NUCLEOTIDE SEQUENCE</scope>
    <source>
        <strain evidence="1">UBA8838</strain>
    </source>
</reference>
<dbReference type="OMA" id="CEFQNGR"/>
<gene>
    <name evidence="1" type="ORF">HA332_03180</name>
</gene>
<dbReference type="AlphaFoldDB" id="A0A832WSJ7"/>
<dbReference type="GeneID" id="1460056"/>